<name>A0A6J7L2F0_9ZZZZ</name>
<dbReference type="AlphaFoldDB" id="A0A6J7L2F0"/>
<protein>
    <submittedName>
        <fullName evidence="1">Unannotated protein</fullName>
    </submittedName>
</protein>
<reference evidence="1" key="1">
    <citation type="submission" date="2020-05" db="EMBL/GenBank/DDBJ databases">
        <authorList>
            <person name="Chiriac C."/>
            <person name="Salcher M."/>
            <person name="Ghai R."/>
            <person name="Kavagutti S V."/>
        </authorList>
    </citation>
    <scope>NUCLEOTIDE SEQUENCE</scope>
</reference>
<evidence type="ECO:0000313" key="1">
    <source>
        <dbReference type="EMBL" id="CAB4960962.1"/>
    </source>
</evidence>
<proteinExistence type="predicted"/>
<gene>
    <name evidence="1" type="ORF">UFOPK3752_02275</name>
</gene>
<accession>A0A6J7L2F0</accession>
<sequence length="142" mass="15626">MESRAIRQQRVNEGLAHIDPTTTRAQHALDEVVHLRLSEHDGRELTSAPARAEHARGLVEPDLLDVEILEQSVQRAISGDGVVDLLGPDVDIRVGGRAQISCDHLVEHVEDRGPHSTRIDQRIGSTIANKRAYPIDDIVIAT</sequence>
<dbReference type="EMBL" id="CAFBND010000157">
    <property type="protein sequence ID" value="CAB4960962.1"/>
    <property type="molecule type" value="Genomic_DNA"/>
</dbReference>
<organism evidence="1">
    <name type="scientific">freshwater metagenome</name>
    <dbReference type="NCBI Taxonomy" id="449393"/>
    <lineage>
        <taxon>unclassified sequences</taxon>
        <taxon>metagenomes</taxon>
        <taxon>ecological metagenomes</taxon>
    </lineage>
</organism>